<dbReference type="EMBL" id="FUWJ01000017">
    <property type="protein sequence ID" value="SKA39341.1"/>
    <property type="molecule type" value="Genomic_DNA"/>
</dbReference>
<evidence type="ECO:0000256" key="1">
    <source>
        <dbReference type="ARBA" id="ARBA00004651"/>
    </source>
</evidence>
<dbReference type="OrthoDB" id="9778908at2"/>
<evidence type="ECO:0000256" key="6">
    <source>
        <dbReference type="ARBA" id="ARBA00022989"/>
    </source>
</evidence>
<feature type="transmembrane region" description="Helical" evidence="9">
    <location>
        <begin position="68"/>
        <end position="89"/>
    </location>
</feature>
<comment type="similarity">
    <text evidence="8">Belongs to the binding-protein-dependent transport system permease family. LivHM subfamily.</text>
</comment>
<proteinExistence type="inferred from homology"/>
<evidence type="ECO:0000256" key="3">
    <source>
        <dbReference type="ARBA" id="ARBA00022475"/>
    </source>
</evidence>
<reference evidence="11" key="1">
    <citation type="submission" date="2017-02" db="EMBL/GenBank/DDBJ databases">
        <authorList>
            <person name="Varghese N."/>
            <person name="Submissions S."/>
        </authorList>
    </citation>
    <scope>NUCLEOTIDE SEQUENCE [LARGE SCALE GENOMIC DNA]</scope>
    <source>
        <strain evidence="11">ATCC 27094</strain>
    </source>
</reference>
<evidence type="ECO:0000256" key="7">
    <source>
        <dbReference type="ARBA" id="ARBA00023136"/>
    </source>
</evidence>
<evidence type="ECO:0000313" key="10">
    <source>
        <dbReference type="EMBL" id="SKA39341.1"/>
    </source>
</evidence>
<feature type="transmembrane region" description="Helical" evidence="9">
    <location>
        <begin position="101"/>
        <end position="125"/>
    </location>
</feature>
<organism evidence="10 11">
    <name type="scientific">Enhydrobacter aerosaccus</name>
    <dbReference type="NCBI Taxonomy" id="225324"/>
    <lineage>
        <taxon>Bacteria</taxon>
        <taxon>Pseudomonadati</taxon>
        <taxon>Pseudomonadota</taxon>
        <taxon>Alphaproteobacteria</taxon>
        <taxon>Hyphomicrobiales</taxon>
        <taxon>Enhydrobacter</taxon>
    </lineage>
</organism>
<dbReference type="RefSeq" id="WP_085937944.1">
    <property type="nucleotide sequence ID" value="NZ_FUWJ01000017.1"/>
</dbReference>
<feature type="transmembrane region" description="Helical" evidence="9">
    <location>
        <begin position="198"/>
        <end position="221"/>
    </location>
</feature>
<dbReference type="STRING" id="225324.SAMN02745126_06215"/>
<accession>A0A1T4TGC0</accession>
<dbReference type="PANTHER" id="PTHR11795:SF445">
    <property type="entry name" value="AMINO ACID ABC TRANSPORTER PERMEASE PROTEIN"/>
    <property type="match status" value="1"/>
</dbReference>
<keyword evidence="2" id="KW-0813">Transport</keyword>
<comment type="subcellular location">
    <subcellularLocation>
        <location evidence="1">Cell membrane</location>
        <topology evidence="1">Multi-pass membrane protein</topology>
    </subcellularLocation>
</comment>
<dbReference type="Proteomes" id="UP000190092">
    <property type="component" value="Unassembled WGS sequence"/>
</dbReference>
<keyword evidence="4 9" id="KW-0812">Transmembrane</keyword>
<dbReference type="InterPro" id="IPR001851">
    <property type="entry name" value="ABC_transp_permease"/>
</dbReference>
<name>A0A1T4TGC0_9HYPH</name>
<keyword evidence="6 9" id="KW-1133">Transmembrane helix</keyword>
<feature type="transmembrane region" description="Helical" evidence="9">
    <location>
        <begin position="268"/>
        <end position="284"/>
    </location>
</feature>
<dbReference type="CDD" id="cd06582">
    <property type="entry name" value="TM_PBP1_LivH_like"/>
    <property type="match status" value="1"/>
</dbReference>
<evidence type="ECO:0000256" key="9">
    <source>
        <dbReference type="SAM" id="Phobius"/>
    </source>
</evidence>
<protein>
    <submittedName>
        <fullName evidence="10">Branched-chain amino acid transport system permease protein</fullName>
    </submittedName>
</protein>
<dbReference type="InterPro" id="IPR052157">
    <property type="entry name" value="BCAA_transport_permease"/>
</dbReference>
<evidence type="ECO:0000256" key="8">
    <source>
        <dbReference type="ARBA" id="ARBA00037998"/>
    </source>
</evidence>
<dbReference type="Pfam" id="PF02653">
    <property type="entry name" value="BPD_transp_2"/>
    <property type="match status" value="1"/>
</dbReference>
<gene>
    <name evidence="10" type="ORF">SAMN02745126_06215</name>
</gene>
<feature type="transmembrane region" description="Helical" evidence="9">
    <location>
        <begin position="233"/>
        <end position="256"/>
    </location>
</feature>
<keyword evidence="3" id="KW-1003">Cell membrane</keyword>
<evidence type="ECO:0000256" key="2">
    <source>
        <dbReference type="ARBA" id="ARBA00022448"/>
    </source>
</evidence>
<feature type="transmembrane region" description="Helical" evidence="9">
    <location>
        <begin position="145"/>
        <end position="166"/>
    </location>
</feature>
<feature type="transmembrane region" description="Helical" evidence="9">
    <location>
        <begin position="6"/>
        <end position="33"/>
    </location>
</feature>
<dbReference type="PANTHER" id="PTHR11795">
    <property type="entry name" value="BRANCHED-CHAIN AMINO ACID TRANSPORT SYSTEM PERMEASE PROTEIN LIVH"/>
    <property type="match status" value="1"/>
</dbReference>
<sequence>MFSTELVVQTFISGVMIGVLYALMALGITFIYSIMRMINWAMGEFYMIGSYLQYMLVAFLLGPDLWWLAIPISAAGVFAFGLVVQWGLIKPIFKKPPEARDDYATVVTLALLLLLRSLATGLAGPNQFTPGSNLPIVMVGPMPMAGARVAAFVFALVALALFYGVLRYSWYGLALRATSQSRVGVQTAGIDVLGIDRVAFGIGVALAGLAGALLAPVFLVFPTNGLITTVKGFEIVVIGGLGSIPGALIAGILLGLIESFGAAFIDSAYQNIYGFALVLLILAFKPTGLFGERGREA</sequence>
<keyword evidence="5" id="KW-0029">Amino-acid transport</keyword>
<dbReference type="AlphaFoldDB" id="A0A1T4TGC0"/>
<evidence type="ECO:0000313" key="11">
    <source>
        <dbReference type="Proteomes" id="UP000190092"/>
    </source>
</evidence>
<keyword evidence="11" id="KW-1185">Reference proteome</keyword>
<evidence type="ECO:0000256" key="5">
    <source>
        <dbReference type="ARBA" id="ARBA00022970"/>
    </source>
</evidence>
<keyword evidence="7 9" id="KW-0472">Membrane</keyword>
<dbReference type="GO" id="GO:0006865">
    <property type="term" value="P:amino acid transport"/>
    <property type="evidence" value="ECO:0007669"/>
    <property type="project" value="UniProtKB-KW"/>
</dbReference>
<dbReference type="GO" id="GO:0005886">
    <property type="term" value="C:plasma membrane"/>
    <property type="evidence" value="ECO:0007669"/>
    <property type="project" value="UniProtKB-SubCell"/>
</dbReference>
<dbReference type="GO" id="GO:0022857">
    <property type="term" value="F:transmembrane transporter activity"/>
    <property type="evidence" value="ECO:0007669"/>
    <property type="project" value="InterPro"/>
</dbReference>
<feature type="transmembrane region" description="Helical" evidence="9">
    <location>
        <begin position="45"/>
        <end position="62"/>
    </location>
</feature>
<evidence type="ECO:0000256" key="4">
    <source>
        <dbReference type="ARBA" id="ARBA00022692"/>
    </source>
</evidence>